<dbReference type="AlphaFoldDB" id="W1PCL6"/>
<organism evidence="1 2">
    <name type="scientific">Amborella trichopoda</name>
    <dbReference type="NCBI Taxonomy" id="13333"/>
    <lineage>
        <taxon>Eukaryota</taxon>
        <taxon>Viridiplantae</taxon>
        <taxon>Streptophyta</taxon>
        <taxon>Embryophyta</taxon>
        <taxon>Tracheophyta</taxon>
        <taxon>Spermatophyta</taxon>
        <taxon>Magnoliopsida</taxon>
        <taxon>Amborellales</taxon>
        <taxon>Amborellaceae</taxon>
        <taxon>Amborella</taxon>
    </lineage>
</organism>
<dbReference type="HOGENOM" id="CLU_1860354_0_0_1"/>
<dbReference type="OMA" id="KSIDHSW"/>
<dbReference type="EMBL" id="KI394169">
    <property type="protein sequence ID" value="ERN04780.1"/>
    <property type="molecule type" value="Genomic_DNA"/>
</dbReference>
<accession>W1PCL6</accession>
<evidence type="ECO:0000313" key="2">
    <source>
        <dbReference type="Proteomes" id="UP000017836"/>
    </source>
</evidence>
<gene>
    <name evidence="1" type="ORF">AMTR_s00140p00066330</name>
</gene>
<feature type="non-terminal residue" evidence="1">
    <location>
        <position position="138"/>
    </location>
</feature>
<dbReference type="SUPFAM" id="SSF53098">
    <property type="entry name" value="Ribonuclease H-like"/>
    <property type="match status" value="1"/>
</dbReference>
<proteinExistence type="predicted"/>
<keyword evidence="2" id="KW-1185">Reference proteome</keyword>
<dbReference type="Gramene" id="ERN04780">
    <property type="protein sequence ID" value="ERN04780"/>
    <property type="gene ID" value="AMTR_s00140p00066330"/>
</dbReference>
<evidence type="ECO:0008006" key="3">
    <source>
        <dbReference type="Google" id="ProtNLM"/>
    </source>
</evidence>
<evidence type="ECO:0000313" key="1">
    <source>
        <dbReference type="EMBL" id="ERN04780.1"/>
    </source>
</evidence>
<dbReference type="Proteomes" id="UP000017836">
    <property type="component" value="Unassembled WGS sequence"/>
</dbReference>
<reference evidence="2" key="1">
    <citation type="journal article" date="2013" name="Science">
        <title>The Amborella genome and the evolution of flowering plants.</title>
        <authorList>
            <consortium name="Amborella Genome Project"/>
        </authorList>
    </citation>
    <scope>NUCLEOTIDE SEQUENCE [LARGE SCALE GENOMIC DNA]</scope>
</reference>
<name>W1PCL6_AMBTC</name>
<feature type="non-terminal residue" evidence="1">
    <location>
        <position position="1"/>
    </location>
</feature>
<dbReference type="InterPro" id="IPR012337">
    <property type="entry name" value="RNaseH-like_sf"/>
</dbReference>
<protein>
    <recommendedName>
        <fullName evidence="3">DUF659 domain-containing protein</fullName>
    </recommendedName>
</protein>
<sequence>CTSQQKDGLRSMITSAKLRDSIRAKKMRRQEMVEFVLTIQFWKNVVNVIRITKPLVKVLTNADSDSRPILGYIYETMDNGNCKCFKHKTGLSEKYWKSIDHSWDKEQHHIINASAYYLNPQCFHNKATFSTHLEVTMA</sequence>